<dbReference type="PROSITE" id="PS51450">
    <property type="entry name" value="LRR"/>
    <property type="match status" value="5"/>
</dbReference>
<reference evidence="19 20" key="1">
    <citation type="journal article" date="2013" name="Int. J. Syst. Evol. Microbiol.">
        <title>Marinoscillum luteum sp. nov., isolated from marine sediment.</title>
        <authorList>
            <person name="Cha I.T."/>
            <person name="Park S.J."/>
            <person name="Kim S.J."/>
            <person name="Kim J.G."/>
            <person name="Jung M.Y."/>
            <person name="Shin K.S."/>
            <person name="Kwon K.K."/>
            <person name="Yang S.H."/>
            <person name="Seo Y.S."/>
            <person name="Rhee S.K."/>
        </authorList>
    </citation>
    <scope>NUCLEOTIDE SEQUENCE [LARGE SCALE GENOMIC DNA]</scope>
    <source>
        <strain evidence="19 20">KCTC 23939</strain>
    </source>
</reference>
<keyword evidence="6 16" id="KW-0732">Signal</keyword>
<comment type="subcellular location">
    <subcellularLocation>
        <location evidence="1">Membrane</location>
        <topology evidence="1">Single-pass membrane protein</topology>
    </subcellularLocation>
</comment>
<dbReference type="CDD" id="cd00096">
    <property type="entry name" value="Ig"/>
    <property type="match status" value="1"/>
</dbReference>
<dbReference type="SMART" id="SM00364">
    <property type="entry name" value="LRR_BAC"/>
    <property type="match status" value="14"/>
</dbReference>
<feature type="chain" id="PRO_5046245062" description="non-specific serine/threonine protein kinase" evidence="16">
    <location>
        <begin position="23"/>
        <end position="3542"/>
    </location>
</feature>
<dbReference type="Gene3D" id="2.130.10.130">
    <property type="entry name" value="Integrin alpha, N-terminal"/>
    <property type="match status" value="1"/>
</dbReference>
<evidence type="ECO:0000256" key="15">
    <source>
        <dbReference type="SAM" id="MobiDB-lite"/>
    </source>
</evidence>
<organism evidence="19 20">
    <name type="scientific">Marinoscillum luteum</name>
    <dbReference type="NCBI Taxonomy" id="861051"/>
    <lineage>
        <taxon>Bacteria</taxon>
        <taxon>Pseudomonadati</taxon>
        <taxon>Bacteroidota</taxon>
        <taxon>Cytophagia</taxon>
        <taxon>Cytophagales</taxon>
        <taxon>Reichenbachiellaceae</taxon>
        <taxon>Marinoscillum</taxon>
    </lineage>
</organism>
<dbReference type="InterPro" id="IPR026444">
    <property type="entry name" value="Secre_tail"/>
</dbReference>
<feature type="region of interest" description="Disordered" evidence="15">
    <location>
        <begin position="172"/>
        <end position="238"/>
    </location>
</feature>
<protein>
    <recommendedName>
        <fullName evidence="2">non-specific serine/threonine protein kinase</fullName>
        <ecNumber evidence="2">2.7.11.1</ecNumber>
    </recommendedName>
</protein>
<dbReference type="InterPro" id="IPR028994">
    <property type="entry name" value="Integrin_alpha_N"/>
</dbReference>
<dbReference type="NCBIfam" id="TIGR04183">
    <property type="entry name" value="Por_Secre_tail"/>
    <property type="match status" value="1"/>
</dbReference>
<dbReference type="InterPro" id="IPR003599">
    <property type="entry name" value="Ig_sub"/>
</dbReference>
<dbReference type="InterPro" id="IPR003591">
    <property type="entry name" value="Leu-rich_rpt_typical-subtyp"/>
</dbReference>
<comment type="caution">
    <text evidence="19">The sequence shown here is derived from an EMBL/GenBank/DDBJ whole genome shotgun (WGS) entry which is preliminary data.</text>
</comment>
<keyword evidence="10" id="KW-0067">ATP-binding</keyword>
<dbReference type="SUPFAM" id="SSF48726">
    <property type="entry name" value="Immunoglobulin"/>
    <property type="match status" value="2"/>
</dbReference>
<dbReference type="SUPFAM" id="SSF69318">
    <property type="entry name" value="Integrin alpha N-terminal domain"/>
    <property type="match status" value="2"/>
</dbReference>
<dbReference type="Pfam" id="PF23598">
    <property type="entry name" value="LRR_14"/>
    <property type="match status" value="3"/>
</dbReference>
<dbReference type="CDD" id="cd00063">
    <property type="entry name" value="FN3"/>
    <property type="match status" value="1"/>
</dbReference>
<keyword evidence="20" id="KW-1185">Reference proteome</keyword>
<dbReference type="Gene3D" id="2.60.40.10">
    <property type="entry name" value="Immunoglobulins"/>
    <property type="match status" value="3"/>
</dbReference>
<gene>
    <name evidence="19" type="ORF">ACHKAR_03575</name>
</gene>
<keyword evidence="7" id="KW-0677">Repeat</keyword>
<keyword evidence="4" id="KW-0433">Leucine-rich repeat</keyword>
<dbReference type="InterPro" id="IPR001611">
    <property type="entry name" value="Leu-rich_rpt"/>
</dbReference>
<evidence type="ECO:0000256" key="2">
    <source>
        <dbReference type="ARBA" id="ARBA00012513"/>
    </source>
</evidence>
<dbReference type="PANTHER" id="PTHR48053:SF71">
    <property type="entry name" value="LEUCINE RICH REPEAT FAMILY PROTEIN, EXPRESSED"/>
    <property type="match status" value="1"/>
</dbReference>
<dbReference type="Pfam" id="PF08263">
    <property type="entry name" value="LRRNT_2"/>
    <property type="match status" value="2"/>
</dbReference>
<dbReference type="SMART" id="SM00409">
    <property type="entry name" value="IG"/>
    <property type="match status" value="3"/>
</dbReference>
<dbReference type="Pfam" id="PF07593">
    <property type="entry name" value="UnbV_ASPIC"/>
    <property type="match status" value="1"/>
</dbReference>
<evidence type="ECO:0000259" key="18">
    <source>
        <dbReference type="PROSITE" id="PS50853"/>
    </source>
</evidence>
<keyword evidence="11" id="KW-1015">Disulfide bond</keyword>
<proteinExistence type="predicted"/>
<dbReference type="Pfam" id="PF00560">
    <property type="entry name" value="LRR_1"/>
    <property type="match status" value="2"/>
</dbReference>
<evidence type="ECO:0000256" key="16">
    <source>
        <dbReference type="SAM" id="SignalP"/>
    </source>
</evidence>
<dbReference type="InterPro" id="IPR003961">
    <property type="entry name" value="FN3_dom"/>
</dbReference>
<evidence type="ECO:0000256" key="12">
    <source>
        <dbReference type="ARBA" id="ARBA00023180"/>
    </source>
</evidence>
<comment type="catalytic activity">
    <reaction evidence="13">
        <text>L-threonyl-[protein] + ATP = O-phospho-L-threonyl-[protein] + ADP + H(+)</text>
        <dbReference type="Rhea" id="RHEA:46608"/>
        <dbReference type="Rhea" id="RHEA-COMP:11060"/>
        <dbReference type="Rhea" id="RHEA-COMP:11605"/>
        <dbReference type="ChEBI" id="CHEBI:15378"/>
        <dbReference type="ChEBI" id="CHEBI:30013"/>
        <dbReference type="ChEBI" id="CHEBI:30616"/>
        <dbReference type="ChEBI" id="CHEBI:61977"/>
        <dbReference type="ChEBI" id="CHEBI:456216"/>
        <dbReference type="EC" id="2.7.11.1"/>
    </reaction>
</comment>
<dbReference type="Pfam" id="PF18962">
    <property type="entry name" value="Por_Secre_tail"/>
    <property type="match status" value="1"/>
</dbReference>
<keyword evidence="12" id="KW-0325">Glycoprotein</keyword>
<dbReference type="InterPro" id="IPR051716">
    <property type="entry name" value="Plant_RL_S/T_kinase"/>
</dbReference>
<keyword evidence="8" id="KW-0547">Nucleotide-binding</keyword>
<dbReference type="InterPro" id="IPR055414">
    <property type="entry name" value="LRR_R13L4/SHOC2-like"/>
</dbReference>
<evidence type="ECO:0000256" key="10">
    <source>
        <dbReference type="ARBA" id="ARBA00022840"/>
    </source>
</evidence>
<dbReference type="InterPro" id="IPR013783">
    <property type="entry name" value="Ig-like_fold"/>
</dbReference>
<dbReference type="SUPFAM" id="SSF52058">
    <property type="entry name" value="L domain-like"/>
    <property type="match status" value="5"/>
</dbReference>
<name>A0ABW7N524_9BACT</name>
<feature type="signal peptide" evidence="16">
    <location>
        <begin position="1"/>
        <end position="22"/>
    </location>
</feature>
<dbReference type="PROSITE" id="PS50853">
    <property type="entry name" value="FN3"/>
    <property type="match status" value="1"/>
</dbReference>
<dbReference type="Pfam" id="PF13517">
    <property type="entry name" value="FG-GAP_3"/>
    <property type="match status" value="3"/>
</dbReference>
<sequence>MKTKIITASIVVLSLIANVLDAQEIRKATESEISTYKEQLSKKTEEHRTDLTVNPSANTTNVAQSTPKAQEQTSAQKIEEKMALENTDKSIEYRELALERVIKEFNEKKQKPMQDVGQPSFERVTPKSAEDLKESDDVFLEDEDLKALKLSIHQKNIDAQKRLIENGFGSANERSSVRNTKAAEIKPTNTKGDSWYQSLAGGSQSHTEGTWEDREEELRQQARERSKEKATRDSRQTERIGFQADSTVTSDSLALVDLYFALNGDFWYDNANWLSGPVNTWSGVDWASYEYEVVGDTSSTFKTVVFVTGLTLYDNNLSGALPASIGDLDSLSYLNLGYNSITGDLPAEIGNLTKLSYLDIGGNFFTSLPGTIGNLTNLNGLSIWNRTYDNEGYFVTDGMTDLPTSLWTLTQINSLDLGGHQLSSIPGELGNLTNLGYLWLWGNALQSLPTSIGNLANLEVLYLDGNQITSVPSEIGSLTKLRELNLGQNQLTELPEAIGSLDSLRYLYAHNNQLTSLPTGIGSLPKLEYIGLWHNFLTTDISDFFGLSTLQSLVIYDNQLTGTLDGVSGLTNIHELSIGSNQISGSIPPEIGSLTNLNYLWVDNNQLSGSLPAELFELPAIQQIDVGYNQITGEFPVTSGTESLYQLRLGGNGITALSSGIGNFPGLVSLSIEFNEISGSLPAELSGDTSLVYFYAYRNQLSGTIPESYSSLTHLAELVLDDNLFDGELPTAIGSWTEMSIFSISRNGFVGAVPASLNNLEFLQELWIDNNQLTSLPDLSGLYSLSGVWAYNNYFEFDDFEPLMQTYAGFNLGPQYIPEPTFEIVSEGTEVLIDATVGGSQNHYQWYFNGEWLDAGDTSVLVISNLNRESAGTYWCEIYNDSVTNQTGLHLYSGDQTYWISAPVTQGDSLALVDIYKATRGRDWYNANNWLKSPVAMWEGVFLKDGRVTKLDLYDKNMQRGLPPSIGDLDALEWLSLYYNPGLQSIPGELYSLTNLHYLDLDITGITKISPSISLLTNMDTLWIGGNNYETKIPVEVFSLTKLKVLEMAGAGFRGAIPNEIGSLTELEALWISNMPKVRGDIPASMASLSKLSFLNLSGTPFTGGLENIAGITSLKSLFLYNSPLALTTLPSSLSGLTNLESLNMSGGDFSAGLPAVIWEFNQLKRLTLAYMQITEVPAELSVLSLEYLNIGNNSITGGLPADMNVDQMKYIYFHNNEIDDISVLENASLLETLIGYNNRLDFADLTPLVSYFENNQGFFDVSYQQPLPVSSDYIQLSVGESLNLSVDITPDSITYIDWFHNGSYVGSGTTFTIDSVTNPHSDGYYEAYLYHDVISSLAGLQLYTPPVEVQVVEAVLEADSSALVAFYNTIDNSSERLYNWLEGPVETWEGVEAYGGRVYGLSLYGLEGSLSGTALSGLDALSFISIYGGNLTGGIPAEIFSLPNLNFIDLAYNNLSGSIPLEIGNASQLGYIGFSGNLLSGAIPSEIGQIGNLHELFLDNNRLTGAVPESFNQVQWGALGLDRNHLEDLPAGLDTALMYAYHVNFEYNQFDYEDLARASGNTVYSDYTYAPQESTRDIYFTGDATVGGTVTLHAERQDPNDEFYWYKGDKYSFEPYYFEFGYTGTDSTFTFTIDSDWDQTKYMAVVRNSGYKNGDYRFLSSQLVVDPYERRFASSMSASPIEASSLGSDIGGVGAPDTPPIMEGEGWEWWLYDSWWHNAIEPDLDTLKMYYSDSAIAIDYVRLHSPGGELNVTTMTLHGTGGEKLVVPVYREIYQHENQLKFPKTSFAVNQIDFAVTNGSVDAIEIGDSGADGIDPPILSDFYTEIGRDYLFVEVINPGFADYIVLERGTDGVNFDVIDTIGFTGWYFDAVSPGTYYYRAKAGYPTFGAESGYSNVLETGNCNPVVPLDKVWAGVSTGLGDYEGITSTRDSVFIYESWSYATFNVSDMTAGWYDQFWGYHEELGFFREKCDNLSGYSEYGQVSEVSAVYENDTLYLEWKDFGNNLHVISKFYVIGDAPENELYELYEPENVTAYLMSSASIGLTWNSSDGASEFVIQRSEGDATNFANVDTVTNQLKYADVNTLDGRHYYYRVIAKSGNLTSYPSEEANIIHKASLFEPVSNAVTEDITRTSYGGSWADFDGDGDDDLYVTNAFELAANFLYENTGNGTFKKIIGTIATTEIGFTRSASWGDYDNDGFTDLFVPFNGEGDRVYRNTGSKSFVKTNAVVATTTTDFGSESGVWVDLDNDGNLDLVTSAGFVFTNDGAGALALSATLESPDGLLPDLPILIWTVSNVDFDNDGDQDIYFTGDQQNMLFVNDGTGQLSYVENTISNDFVRGRGYTWADFNNDGFLDLITGDRNTEALGMYLNDQSGGFEFLHITALTNDYDGEDDVQFGRGYTSGDMNNDGWQDLVWTIEDRAYILYNAGNLTFDLVDVDEQAFPATNIFSHVSLADVNGDGALDIFLPNQDFNGHNYIYVNNVKTNNWISVKLKGIESNRSGIGGRVRVKANNTWQVQAVTSQNGISSGNSLRTEFGIGTATVVDSIAVDWPSGLTTYALNVTPNKFMTMVEVPVASGPTVNEGDSTALVALYNGTAGAGWIKNEGWLEGSPLAWEGANFDDNGRLVSLILNDNNLVGTIPTEITNLTALEVLDLSGNQLTGKIPEALGNMTTLYNLSLNDNQLQGTIPASVGSLVNLQNLDLYNNNFLGELPATLGSLSELRQFEIHNNGFIGFVPANIGTLTNLQVLRLDHNDFEGPLPEGLGGMASLQVLYVNDNHFTESLPATLGGLSELLQLKVQNNEFSGDLPASLSALTGIQYIDISNNLFSGSLSPLAELDTIYYLNADRNRFTALPDFASNSADTIYVRNNSLDFEGFELNASLIQDGRLLVNPQDSLFARVDSLHNVGVGIEIFFEIGGASNSYTWKFNGEVLESSDGIDVFESSVLIASPDTPNEGEYILEITNESFPDVKLVTRPFNLKLSSLERDRQALLAFKDAVDKGAFKFDLTTWTGDVSSSWEGVTVEENRVTALSLPAEIDTDLTDGDQSRILEGNVPPSFADLSGLVTLNLKGNYLRSFPNVSKWPSITAVDISNNRLAFKDIIPNLGLKNTATFNYVPQRRYDETVYDTIQAGENLQLGIQMSGTGLQYQWKFGAYIPGQPYNNDVANITGANSRVLQIESIDYSKMGTYRVEVTHPQVPDLTITSRNKNIMASTDIFGTVFADNSNTLLTDGQVIIYRRTPAGPFVPEDTTEVDATGLYGFSNVVLGDFIALARPVRSIFPNTIPTYYEQAELYADATTIEVRERIEGVDIQMIFYQDPTIIETGADFVGELFTDIEDQGIVDEEGSRVNARRKVKRAACSMRRFVRSGRGVQEDIYELYAYVESDDEGRFNFEGVEEGKYLLNIEYPGVPMDPSSDIEFIVGGDKENQLFTLTAVITENGIEVEATEVLYSLKPYIKDVRLYPNPTESILTADFLVYRKLNDLKMEVVDVKGIKLWEQALNPKMGVQSTRVDLTTYPTGVYFIVFTDEAGTFRQQVKIGKK</sequence>
<dbReference type="Gene3D" id="3.80.10.10">
    <property type="entry name" value="Ribonuclease Inhibitor"/>
    <property type="match status" value="9"/>
</dbReference>
<feature type="compositionally biased region" description="Basic and acidic residues" evidence="15">
    <location>
        <begin position="209"/>
        <end position="238"/>
    </location>
</feature>
<dbReference type="InterPro" id="IPR013517">
    <property type="entry name" value="FG-GAP"/>
</dbReference>
<dbReference type="InterPro" id="IPR036179">
    <property type="entry name" value="Ig-like_dom_sf"/>
</dbReference>
<evidence type="ECO:0000256" key="1">
    <source>
        <dbReference type="ARBA" id="ARBA00004167"/>
    </source>
</evidence>
<evidence type="ECO:0000256" key="4">
    <source>
        <dbReference type="ARBA" id="ARBA00022614"/>
    </source>
</evidence>
<evidence type="ECO:0000259" key="17">
    <source>
        <dbReference type="PROSITE" id="PS50835"/>
    </source>
</evidence>
<evidence type="ECO:0000313" key="20">
    <source>
        <dbReference type="Proteomes" id="UP001610063"/>
    </source>
</evidence>
<dbReference type="Pfam" id="PF13855">
    <property type="entry name" value="LRR_8"/>
    <property type="match status" value="2"/>
</dbReference>
<accession>A0ABW7N524</accession>
<dbReference type="Proteomes" id="UP001610063">
    <property type="component" value="Unassembled WGS sequence"/>
</dbReference>
<dbReference type="SUPFAM" id="SSF52047">
    <property type="entry name" value="RNI-like"/>
    <property type="match status" value="1"/>
</dbReference>
<feature type="compositionally biased region" description="Polar residues" evidence="15">
    <location>
        <begin position="187"/>
        <end position="208"/>
    </location>
</feature>
<evidence type="ECO:0000256" key="7">
    <source>
        <dbReference type="ARBA" id="ARBA00022737"/>
    </source>
</evidence>
<dbReference type="RefSeq" id="WP_395416196.1">
    <property type="nucleotide sequence ID" value="NZ_JBIPKE010000012.1"/>
</dbReference>
<evidence type="ECO:0000256" key="14">
    <source>
        <dbReference type="ARBA" id="ARBA00048679"/>
    </source>
</evidence>
<evidence type="ECO:0000256" key="8">
    <source>
        <dbReference type="ARBA" id="ARBA00022741"/>
    </source>
</evidence>
<dbReference type="InterPro" id="IPR032675">
    <property type="entry name" value="LRR_dom_sf"/>
</dbReference>
<dbReference type="SUPFAM" id="SSF49265">
    <property type="entry name" value="Fibronectin type III"/>
    <property type="match status" value="1"/>
</dbReference>
<dbReference type="InterPro" id="IPR013210">
    <property type="entry name" value="LRR_N_plant-typ"/>
</dbReference>
<dbReference type="PANTHER" id="PTHR48053">
    <property type="entry name" value="LEUCINE RICH REPEAT FAMILY PROTEIN, EXPRESSED"/>
    <property type="match status" value="1"/>
</dbReference>
<dbReference type="InterPro" id="IPR011519">
    <property type="entry name" value="UnbV_ASPIC"/>
</dbReference>
<evidence type="ECO:0000256" key="3">
    <source>
        <dbReference type="ARBA" id="ARBA00022527"/>
    </source>
</evidence>
<dbReference type="SMART" id="SM00369">
    <property type="entry name" value="LRR_TYP"/>
    <property type="match status" value="19"/>
</dbReference>
<dbReference type="SMART" id="SM00365">
    <property type="entry name" value="LRR_SD22"/>
    <property type="match status" value="9"/>
</dbReference>
<keyword evidence="3" id="KW-0723">Serine/threonine-protein kinase</keyword>
<evidence type="ECO:0000256" key="9">
    <source>
        <dbReference type="ARBA" id="ARBA00022777"/>
    </source>
</evidence>
<feature type="region of interest" description="Disordered" evidence="15">
    <location>
        <begin position="53"/>
        <end position="73"/>
    </location>
</feature>
<evidence type="ECO:0000256" key="13">
    <source>
        <dbReference type="ARBA" id="ARBA00047899"/>
    </source>
</evidence>
<keyword evidence="9" id="KW-0418">Kinase</keyword>
<evidence type="ECO:0000256" key="6">
    <source>
        <dbReference type="ARBA" id="ARBA00022729"/>
    </source>
</evidence>
<dbReference type="PROSITE" id="PS50835">
    <property type="entry name" value="IG_LIKE"/>
    <property type="match status" value="1"/>
</dbReference>
<evidence type="ECO:0000256" key="11">
    <source>
        <dbReference type="ARBA" id="ARBA00023157"/>
    </source>
</evidence>
<dbReference type="InterPro" id="IPR007110">
    <property type="entry name" value="Ig-like_dom"/>
</dbReference>
<dbReference type="EMBL" id="JBIPKE010000012">
    <property type="protein sequence ID" value="MFH6982500.1"/>
    <property type="molecule type" value="Genomic_DNA"/>
</dbReference>
<feature type="domain" description="Ig-like" evidence="17">
    <location>
        <begin position="814"/>
        <end position="890"/>
    </location>
</feature>
<evidence type="ECO:0000313" key="19">
    <source>
        <dbReference type="EMBL" id="MFH6982500.1"/>
    </source>
</evidence>
<evidence type="ECO:0000256" key="5">
    <source>
        <dbReference type="ARBA" id="ARBA00022679"/>
    </source>
</evidence>
<dbReference type="InterPro" id="IPR036116">
    <property type="entry name" value="FN3_sf"/>
</dbReference>
<dbReference type="EC" id="2.7.11.1" evidence="2"/>
<comment type="catalytic activity">
    <reaction evidence="14">
        <text>L-seryl-[protein] + ATP = O-phospho-L-seryl-[protein] + ADP + H(+)</text>
        <dbReference type="Rhea" id="RHEA:17989"/>
        <dbReference type="Rhea" id="RHEA-COMP:9863"/>
        <dbReference type="Rhea" id="RHEA-COMP:11604"/>
        <dbReference type="ChEBI" id="CHEBI:15378"/>
        <dbReference type="ChEBI" id="CHEBI:29999"/>
        <dbReference type="ChEBI" id="CHEBI:30616"/>
        <dbReference type="ChEBI" id="CHEBI:83421"/>
        <dbReference type="ChEBI" id="CHEBI:456216"/>
        <dbReference type="EC" id="2.7.11.1"/>
    </reaction>
</comment>
<feature type="domain" description="Fibronectin type-III" evidence="18">
    <location>
        <begin position="2028"/>
        <end position="2116"/>
    </location>
</feature>
<keyword evidence="5" id="KW-0808">Transferase</keyword>